<protein>
    <submittedName>
        <fullName evidence="5">HTH-type transcriptional repressor YtrA</fullName>
    </submittedName>
</protein>
<reference evidence="5 6" key="1">
    <citation type="submission" date="2015-09" db="EMBL/GenBank/DDBJ databases">
        <title>Draft genome sequence of a Caloramator mitchellensis, a moderate thermophile from the Great Artesian Basin of Australia.</title>
        <authorList>
            <person name="Patel B.K."/>
        </authorList>
    </citation>
    <scope>NUCLEOTIDE SEQUENCE [LARGE SCALE GENOMIC DNA]</scope>
    <source>
        <strain evidence="5 6">VF08</strain>
    </source>
</reference>
<proteinExistence type="predicted"/>
<organism evidence="5 6">
    <name type="scientific">Caloramator mitchellensis</name>
    <dbReference type="NCBI Taxonomy" id="908809"/>
    <lineage>
        <taxon>Bacteria</taxon>
        <taxon>Bacillati</taxon>
        <taxon>Bacillota</taxon>
        <taxon>Clostridia</taxon>
        <taxon>Eubacteriales</taxon>
        <taxon>Clostridiaceae</taxon>
        <taxon>Caloramator</taxon>
    </lineage>
</organism>
<dbReference type="PANTHER" id="PTHR38445">
    <property type="entry name" value="HTH-TYPE TRANSCRIPTIONAL REPRESSOR YTRA"/>
    <property type="match status" value="1"/>
</dbReference>
<dbReference type="PRINTS" id="PR00035">
    <property type="entry name" value="HTHGNTR"/>
</dbReference>
<evidence type="ECO:0000313" key="6">
    <source>
        <dbReference type="Proteomes" id="UP000052015"/>
    </source>
</evidence>
<accession>A0A0R3JRN1</accession>
<feature type="domain" description="HTH gntR-type" evidence="4">
    <location>
        <begin position="11"/>
        <end position="79"/>
    </location>
</feature>
<dbReference type="Pfam" id="PF00392">
    <property type="entry name" value="GntR"/>
    <property type="match status" value="1"/>
</dbReference>
<evidence type="ECO:0000313" key="5">
    <source>
        <dbReference type="EMBL" id="KRQ86129.1"/>
    </source>
</evidence>
<dbReference type="OrthoDB" id="9802328at2"/>
<dbReference type="GO" id="GO:0003700">
    <property type="term" value="F:DNA-binding transcription factor activity"/>
    <property type="evidence" value="ECO:0007669"/>
    <property type="project" value="InterPro"/>
</dbReference>
<dbReference type="InterPro" id="IPR000524">
    <property type="entry name" value="Tscrpt_reg_HTH_GntR"/>
</dbReference>
<name>A0A0R3JRN1_CALMK</name>
<evidence type="ECO:0000256" key="3">
    <source>
        <dbReference type="ARBA" id="ARBA00023163"/>
    </source>
</evidence>
<gene>
    <name evidence="5" type="primary">ytrA_2</name>
    <name evidence="5" type="ORF">ABG79_02068</name>
</gene>
<dbReference type="PANTHER" id="PTHR38445:SF9">
    <property type="entry name" value="HTH-TYPE TRANSCRIPTIONAL REPRESSOR YTRA"/>
    <property type="match status" value="1"/>
</dbReference>
<dbReference type="Gene3D" id="1.10.10.10">
    <property type="entry name" value="Winged helix-like DNA-binding domain superfamily/Winged helix DNA-binding domain"/>
    <property type="match status" value="1"/>
</dbReference>
<dbReference type="PROSITE" id="PS50949">
    <property type="entry name" value="HTH_GNTR"/>
    <property type="match status" value="1"/>
</dbReference>
<keyword evidence="6" id="KW-1185">Reference proteome</keyword>
<dbReference type="AlphaFoldDB" id="A0A0R3JRN1"/>
<keyword evidence="2" id="KW-0238">DNA-binding</keyword>
<sequence>MNIYIDKKSEVPLYIQVKNQIMSEIKNGNLKIGDKMPTERELAQKVKTSRNTISTAYNLLEAEGVLVSYQGKGTFVAEEGTTWKQQNVREKLLKIVDLGLEEALELGLSPKEFLALVQQRINEKEELLKSINAVFVECNIEQAREFAKELGFYTKMNVNPLTISDLKEMDEKTEKMLNQSHLIIATFNHVNEVKTLTSHLNKEVLGVAINPCLETIVKIARYPKGTNFGLLCISREFAFKVQNALKSAGLEVGDIRASISKRTEDVKDLIDSSDVIIVSPGRREDALKIANNKEVISFDYTLDQGSVKAIMSKIIETKNIL</sequence>
<evidence type="ECO:0000259" key="4">
    <source>
        <dbReference type="PROSITE" id="PS50949"/>
    </source>
</evidence>
<dbReference type="SUPFAM" id="SSF46785">
    <property type="entry name" value="Winged helix' DNA-binding domain"/>
    <property type="match status" value="1"/>
</dbReference>
<keyword evidence="1" id="KW-0805">Transcription regulation</keyword>
<dbReference type="STRING" id="908809.ABG79_02068"/>
<dbReference type="EMBL" id="LKHP01000015">
    <property type="protein sequence ID" value="KRQ86129.1"/>
    <property type="molecule type" value="Genomic_DNA"/>
</dbReference>
<dbReference type="CDD" id="cd07377">
    <property type="entry name" value="WHTH_GntR"/>
    <property type="match status" value="1"/>
</dbReference>
<dbReference type="InterPro" id="IPR036390">
    <property type="entry name" value="WH_DNA-bd_sf"/>
</dbReference>
<keyword evidence="3" id="KW-0804">Transcription</keyword>
<dbReference type="SMART" id="SM00345">
    <property type="entry name" value="HTH_GNTR"/>
    <property type="match status" value="1"/>
</dbReference>
<dbReference type="InterPro" id="IPR036388">
    <property type="entry name" value="WH-like_DNA-bd_sf"/>
</dbReference>
<comment type="caution">
    <text evidence="5">The sequence shown here is derived from an EMBL/GenBank/DDBJ whole genome shotgun (WGS) entry which is preliminary data.</text>
</comment>
<dbReference type="Proteomes" id="UP000052015">
    <property type="component" value="Unassembled WGS sequence"/>
</dbReference>
<dbReference type="RefSeq" id="WP_057979380.1">
    <property type="nucleotide sequence ID" value="NZ_LKHP01000015.1"/>
</dbReference>
<evidence type="ECO:0000256" key="1">
    <source>
        <dbReference type="ARBA" id="ARBA00023015"/>
    </source>
</evidence>
<dbReference type="GO" id="GO:0003677">
    <property type="term" value="F:DNA binding"/>
    <property type="evidence" value="ECO:0007669"/>
    <property type="project" value="UniProtKB-KW"/>
</dbReference>
<dbReference type="PATRIC" id="fig|908809.3.peg.2067"/>
<evidence type="ECO:0000256" key="2">
    <source>
        <dbReference type="ARBA" id="ARBA00023125"/>
    </source>
</evidence>